<feature type="transmembrane region" description="Helical" evidence="1">
    <location>
        <begin position="288"/>
        <end position="307"/>
    </location>
</feature>
<evidence type="ECO:0000313" key="2">
    <source>
        <dbReference type="EMBL" id="GAA3767800.1"/>
    </source>
</evidence>
<evidence type="ECO:0000313" key="3">
    <source>
        <dbReference type="Proteomes" id="UP001500540"/>
    </source>
</evidence>
<feature type="transmembrane region" description="Helical" evidence="1">
    <location>
        <begin position="181"/>
        <end position="201"/>
    </location>
</feature>
<accession>A0ABP7GNP4</accession>
<dbReference type="RefSeq" id="WP_344783186.1">
    <property type="nucleotide sequence ID" value="NZ_BAABAF010000007.1"/>
</dbReference>
<feature type="transmembrane region" description="Helical" evidence="1">
    <location>
        <begin position="338"/>
        <end position="361"/>
    </location>
</feature>
<feature type="transmembrane region" description="Helical" evidence="1">
    <location>
        <begin position="149"/>
        <end position="174"/>
    </location>
</feature>
<gene>
    <name evidence="2" type="ORF">GCM10022240_20270</name>
</gene>
<proteinExistence type="predicted"/>
<feature type="transmembrane region" description="Helical" evidence="1">
    <location>
        <begin position="6"/>
        <end position="25"/>
    </location>
</feature>
<keyword evidence="1" id="KW-0472">Membrane</keyword>
<feature type="transmembrane region" description="Helical" evidence="1">
    <location>
        <begin position="75"/>
        <end position="96"/>
    </location>
</feature>
<keyword evidence="1" id="KW-1133">Transmembrane helix</keyword>
<feature type="transmembrane region" description="Helical" evidence="1">
    <location>
        <begin position="259"/>
        <end position="281"/>
    </location>
</feature>
<sequence length="407" mass="42937">MSRRAWLWVAFVIVHLFVGAIGFVLPNQPMGDVYLVYEPWAHRALSGAGIVGITAPWVYPQLALVPMVLAEGFSWIAGYTVGWAVLVTIGNALAFGMLVGRGRSRGRLAAAGFWIAAIALLGPVGLYRIDAITVPLAIAGSLWLVGRPWLGSVLLAAATWIKVWPAALIAAAVIAVRRRAAVLGGALAVSALILAAVYAAGGARYAFGFIGDQTGRGLQLEAPVSAFYLWRAVLHLPGSFIYYDPDMLTFQVTGPNVDVVIALMTPVLVVAVATVAAAGAVKAARGASFLRLFPPLALALVTAFIIANKVGSPQYLTWIVVPLVTGLVIERRRWGPPAVLALVVSALTQVVYPMTYGGLLLAQPGPAAVLTARNVLLVVLFVWAAVRLARVPVHARRVPVATARAAE</sequence>
<reference evidence="3" key="1">
    <citation type="journal article" date="2019" name="Int. J. Syst. Evol. Microbiol.">
        <title>The Global Catalogue of Microorganisms (GCM) 10K type strain sequencing project: providing services to taxonomists for standard genome sequencing and annotation.</title>
        <authorList>
            <consortium name="The Broad Institute Genomics Platform"/>
            <consortium name="The Broad Institute Genome Sequencing Center for Infectious Disease"/>
            <person name="Wu L."/>
            <person name="Ma J."/>
        </authorList>
    </citation>
    <scope>NUCLEOTIDE SEQUENCE [LARGE SCALE GENOMIC DNA]</scope>
    <source>
        <strain evidence="3">JCM 16950</strain>
    </source>
</reference>
<keyword evidence="1" id="KW-0812">Transmembrane</keyword>
<keyword evidence="3" id="KW-1185">Reference proteome</keyword>
<protein>
    <recommendedName>
        <fullName evidence="4">DUF2029 domain-containing protein</fullName>
    </recommendedName>
</protein>
<dbReference type="EMBL" id="BAABAF010000007">
    <property type="protein sequence ID" value="GAA3767800.1"/>
    <property type="molecule type" value="Genomic_DNA"/>
</dbReference>
<evidence type="ECO:0000256" key="1">
    <source>
        <dbReference type="SAM" id="Phobius"/>
    </source>
</evidence>
<evidence type="ECO:0008006" key="4">
    <source>
        <dbReference type="Google" id="ProtNLM"/>
    </source>
</evidence>
<feature type="transmembrane region" description="Helical" evidence="1">
    <location>
        <begin position="108"/>
        <end position="129"/>
    </location>
</feature>
<feature type="transmembrane region" description="Helical" evidence="1">
    <location>
        <begin position="367"/>
        <end position="386"/>
    </location>
</feature>
<organism evidence="2 3">
    <name type="scientific">Microbacterium kribbense</name>
    <dbReference type="NCBI Taxonomy" id="433645"/>
    <lineage>
        <taxon>Bacteria</taxon>
        <taxon>Bacillati</taxon>
        <taxon>Actinomycetota</taxon>
        <taxon>Actinomycetes</taxon>
        <taxon>Micrococcales</taxon>
        <taxon>Microbacteriaceae</taxon>
        <taxon>Microbacterium</taxon>
    </lineage>
</organism>
<name>A0ABP7GNP4_9MICO</name>
<comment type="caution">
    <text evidence="2">The sequence shown here is derived from an EMBL/GenBank/DDBJ whole genome shotgun (WGS) entry which is preliminary data.</text>
</comment>
<feature type="transmembrane region" description="Helical" evidence="1">
    <location>
        <begin position="313"/>
        <end position="329"/>
    </location>
</feature>
<dbReference type="Proteomes" id="UP001500540">
    <property type="component" value="Unassembled WGS sequence"/>
</dbReference>